<evidence type="ECO:0000256" key="1">
    <source>
        <dbReference type="ARBA" id="ARBA00023002"/>
    </source>
</evidence>
<reference evidence="4 5" key="1">
    <citation type="submission" date="2023-10" db="EMBL/GenBank/DDBJ databases">
        <title>complete genome sequence of Corynebacterium pseudokroppenstedtii P15-C1.</title>
        <authorList>
            <person name="Bruggemann H."/>
            <person name="Poehlein A."/>
        </authorList>
    </citation>
    <scope>NUCLEOTIDE SEQUENCE [LARGE SCALE GENOMIC DNA]</scope>
    <source>
        <strain evidence="4 5">P15_C1</strain>
    </source>
</reference>
<dbReference type="GO" id="GO:0016616">
    <property type="term" value="F:oxidoreductase activity, acting on the CH-OH group of donors, NAD or NADP as acceptor"/>
    <property type="evidence" value="ECO:0007669"/>
    <property type="project" value="TreeGrafter"/>
</dbReference>
<dbReference type="InterPro" id="IPR036291">
    <property type="entry name" value="NAD(P)-bd_dom_sf"/>
</dbReference>
<dbReference type="InterPro" id="IPR050425">
    <property type="entry name" value="NAD(P)_dehydrat-like"/>
</dbReference>
<dbReference type="InterPro" id="IPR001509">
    <property type="entry name" value="Epimerase_deHydtase"/>
</dbReference>
<feature type="domain" description="NAD-dependent epimerase/dehydratase" evidence="3">
    <location>
        <begin position="4"/>
        <end position="233"/>
    </location>
</feature>
<comment type="similarity">
    <text evidence="2">Belongs to the NAD(P)-dependent epimerase/dehydratase family. Dihydroflavonol-4-reductase subfamily.</text>
</comment>
<dbReference type="AlphaFoldDB" id="A0AAU0PYY7"/>
<keyword evidence="5" id="KW-1185">Reference proteome</keyword>
<evidence type="ECO:0000259" key="3">
    <source>
        <dbReference type="Pfam" id="PF01370"/>
    </source>
</evidence>
<evidence type="ECO:0000313" key="5">
    <source>
        <dbReference type="Proteomes" id="UP001174314"/>
    </source>
</evidence>
<sequence length="335" mass="36211">MSTVLVTGGTGFLAGWTIRKVEEQGHTVRTTVRSSAKSTVIVDMLAAEGVDTSNLSFAVADLGSSEGWAEAVAGIDYVLHLASPLGGENHNDPKLIPTAKAGVTNVFNAAIDAGVKKIVMTSSVAAVFPGRVDTHRTIDETFWTDIDDKLVTNYMRSKVVAERTAWDIIGKQSGTKLVTILPGAIFGPFMNGRSSSTELLFTSILRGAPSPKATYQAVDVRDLADLHILTMLDDRADGERFIAQPGEITMPQMARLLKDRLGEQGRKISTMTIPDFVIKVGARFISAMAVMNTLIGMEHHYDTSKAQRLLGWDPRSIEDTVIDAATYTLENRAEG</sequence>
<dbReference type="Gene3D" id="3.40.50.720">
    <property type="entry name" value="NAD(P)-binding Rossmann-like Domain"/>
    <property type="match status" value="1"/>
</dbReference>
<name>A0AAU0PYY7_9CORY</name>
<evidence type="ECO:0000313" key="4">
    <source>
        <dbReference type="EMBL" id="WPF25501.1"/>
    </source>
</evidence>
<organism evidence="4 5">
    <name type="scientific">Corynebacterium pseudokroppenstedtii</name>
    <dbReference type="NCBI Taxonomy" id="2804917"/>
    <lineage>
        <taxon>Bacteria</taxon>
        <taxon>Bacillati</taxon>
        <taxon>Actinomycetota</taxon>
        <taxon>Actinomycetes</taxon>
        <taxon>Mycobacteriales</taxon>
        <taxon>Corynebacteriaceae</taxon>
        <taxon>Corynebacterium</taxon>
    </lineage>
</organism>
<keyword evidence="1" id="KW-0560">Oxidoreductase</keyword>
<evidence type="ECO:0000256" key="2">
    <source>
        <dbReference type="ARBA" id="ARBA00023445"/>
    </source>
</evidence>
<dbReference type="KEGG" id="cpsk:Q0N40_02840"/>
<dbReference type="PANTHER" id="PTHR10366:SF564">
    <property type="entry name" value="STEROL-4-ALPHA-CARBOXYLATE 3-DEHYDROGENASE, DECARBOXYLATING"/>
    <property type="match status" value="1"/>
</dbReference>
<dbReference type="RefSeq" id="WP_221923997.1">
    <property type="nucleotide sequence ID" value="NZ_CP137757.1"/>
</dbReference>
<accession>A0AAU0PYY7</accession>
<proteinExistence type="inferred from homology"/>
<dbReference type="Pfam" id="PF01370">
    <property type="entry name" value="Epimerase"/>
    <property type="match status" value="1"/>
</dbReference>
<gene>
    <name evidence="4" type="ORF">Q0N40_02840</name>
</gene>
<dbReference type="SUPFAM" id="SSF51735">
    <property type="entry name" value="NAD(P)-binding Rossmann-fold domains"/>
    <property type="match status" value="1"/>
</dbReference>
<dbReference type="Proteomes" id="UP001174314">
    <property type="component" value="Chromosome"/>
</dbReference>
<dbReference type="EMBL" id="CP137757">
    <property type="protein sequence ID" value="WPF25501.1"/>
    <property type="molecule type" value="Genomic_DNA"/>
</dbReference>
<dbReference type="PANTHER" id="PTHR10366">
    <property type="entry name" value="NAD DEPENDENT EPIMERASE/DEHYDRATASE"/>
    <property type="match status" value="1"/>
</dbReference>
<protein>
    <submittedName>
        <fullName evidence="4">NAD-dependent epimerase/dehydratase family protein</fullName>
    </submittedName>
</protein>